<dbReference type="EMBL" id="JABDSR010000008">
    <property type="protein sequence ID" value="NMW85470.1"/>
    <property type="molecule type" value="Genomic_DNA"/>
</dbReference>
<sequence length="114" mass="12959">MRIFSLQDEKFEDMQMSLNASIIHVAKKIAAGEFEQGDITLKLKIGTVFEQKDEKAYKMPAFNYKIGTNLQKKSSLDGGDAYQGMEFKLDDGVVVLEKVKSNQIDMLDEEDEEE</sequence>
<dbReference type="Proteomes" id="UP000568273">
    <property type="component" value="Unassembled WGS sequence"/>
</dbReference>
<evidence type="ECO:0000313" key="1">
    <source>
        <dbReference type="EMBL" id="NMW85470.1"/>
    </source>
</evidence>
<dbReference type="AlphaFoldDB" id="A0A848RF74"/>
<evidence type="ECO:0000313" key="2">
    <source>
        <dbReference type="Proteomes" id="UP000568273"/>
    </source>
</evidence>
<organism evidence="1 2">
    <name type="scientific">Peptoniphilus faecalis</name>
    <dbReference type="NCBI Taxonomy" id="2731255"/>
    <lineage>
        <taxon>Bacteria</taxon>
        <taxon>Bacillati</taxon>
        <taxon>Bacillota</taxon>
        <taxon>Tissierellia</taxon>
        <taxon>Tissierellales</taxon>
        <taxon>Peptoniphilaceae</taxon>
        <taxon>Peptoniphilus</taxon>
    </lineage>
</organism>
<keyword evidence="2" id="KW-1185">Reference proteome</keyword>
<protein>
    <submittedName>
        <fullName evidence="1">Uncharacterized protein</fullName>
    </submittedName>
</protein>
<gene>
    <name evidence="1" type="ORF">HKO22_06960</name>
</gene>
<accession>A0A848RF74</accession>
<dbReference type="RefSeq" id="WP_169969516.1">
    <property type="nucleotide sequence ID" value="NZ_JABDSR010000008.1"/>
</dbReference>
<proteinExistence type="predicted"/>
<comment type="caution">
    <text evidence="1">The sequence shown here is derived from an EMBL/GenBank/DDBJ whole genome shotgun (WGS) entry which is preliminary data.</text>
</comment>
<reference evidence="1" key="1">
    <citation type="submission" date="2020-04" db="EMBL/GenBank/DDBJ databases">
        <title>Peptoniphilus sp. nov. isolated from swine feces.</title>
        <authorList>
            <person name="Ryu S.W."/>
        </authorList>
    </citation>
    <scope>NUCLEOTIDE SEQUENCE [LARGE SCALE GENOMIC DNA]</scope>
    <source>
        <strain evidence="1">AGMB00490</strain>
    </source>
</reference>
<name>A0A848RF74_9FIRM</name>